<dbReference type="EMBL" id="CM029039">
    <property type="protein sequence ID" value="KAG2643293.1"/>
    <property type="molecule type" value="Genomic_DNA"/>
</dbReference>
<gene>
    <name evidence="2" type="ORF">PVAP13_2KG302500</name>
</gene>
<name>A0A8T0WF72_PANVG</name>
<dbReference type="AlphaFoldDB" id="A0A8T0WF72"/>
<feature type="compositionally biased region" description="Low complexity" evidence="1">
    <location>
        <begin position="59"/>
        <end position="73"/>
    </location>
</feature>
<protein>
    <submittedName>
        <fullName evidence="2">Uncharacterized protein</fullName>
    </submittedName>
</protein>
<feature type="region of interest" description="Disordered" evidence="1">
    <location>
        <begin position="41"/>
        <end position="87"/>
    </location>
</feature>
<reference evidence="2" key="1">
    <citation type="submission" date="2020-05" db="EMBL/GenBank/DDBJ databases">
        <title>WGS assembly of Panicum virgatum.</title>
        <authorList>
            <person name="Lovell J.T."/>
            <person name="Jenkins J."/>
            <person name="Shu S."/>
            <person name="Juenger T.E."/>
            <person name="Schmutz J."/>
        </authorList>
    </citation>
    <scope>NUCLEOTIDE SEQUENCE</scope>
    <source>
        <strain evidence="2">AP13</strain>
    </source>
</reference>
<sequence>MAALRLGLDAASQPCCVLARGALLEMRGVVGSLATAWAPHGGRRWRSWPPPPLPHCRKAAAATSQATAGSSPTQLDSRQRHRAIARRQRNYRSRLAADVRVRKCEPVRPRLVGRLHIEGHVLTKRGDC</sequence>
<evidence type="ECO:0000256" key="1">
    <source>
        <dbReference type="SAM" id="MobiDB-lite"/>
    </source>
</evidence>
<proteinExistence type="predicted"/>
<evidence type="ECO:0000313" key="2">
    <source>
        <dbReference type="EMBL" id="KAG2643293.1"/>
    </source>
</evidence>
<organism evidence="2 3">
    <name type="scientific">Panicum virgatum</name>
    <name type="common">Blackwell switchgrass</name>
    <dbReference type="NCBI Taxonomy" id="38727"/>
    <lineage>
        <taxon>Eukaryota</taxon>
        <taxon>Viridiplantae</taxon>
        <taxon>Streptophyta</taxon>
        <taxon>Embryophyta</taxon>
        <taxon>Tracheophyta</taxon>
        <taxon>Spermatophyta</taxon>
        <taxon>Magnoliopsida</taxon>
        <taxon>Liliopsida</taxon>
        <taxon>Poales</taxon>
        <taxon>Poaceae</taxon>
        <taxon>PACMAD clade</taxon>
        <taxon>Panicoideae</taxon>
        <taxon>Panicodae</taxon>
        <taxon>Paniceae</taxon>
        <taxon>Panicinae</taxon>
        <taxon>Panicum</taxon>
        <taxon>Panicum sect. Hiantes</taxon>
    </lineage>
</organism>
<accession>A0A8T0WF72</accession>
<keyword evidence="3" id="KW-1185">Reference proteome</keyword>
<dbReference type="Proteomes" id="UP000823388">
    <property type="component" value="Chromosome 2K"/>
</dbReference>
<evidence type="ECO:0000313" key="3">
    <source>
        <dbReference type="Proteomes" id="UP000823388"/>
    </source>
</evidence>
<comment type="caution">
    <text evidence="2">The sequence shown here is derived from an EMBL/GenBank/DDBJ whole genome shotgun (WGS) entry which is preliminary data.</text>
</comment>